<proteinExistence type="predicted"/>
<evidence type="ECO:0000259" key="3">
    <source>
        <dbReference type="PROSITE" id="PS50090"/>
    </source>
</evidence>
<name>A0A485KL99_9STRA</name>
<dbReference type="CDD" id="cd00167">
    <property type="entry name" value="SANT"/>
    <property type="match status" value="1"/>
</dbReference>
<dbReference type="InterPro" id="IPR017930">
    <property type="entry name" value="Myb_dom"/>
</dbReference>
<evidence type="ECO:0000259" key="4">
    <source>
        <dbReference type="PROSITE" id="PS51294"/>
    </source>
</evidence>
<feature type="region of interest" description="Disordered" evidence="2">
    <location>
        <begin position="15"/>
        <end position="51"/>
    </location>
</feature>
<reference evidence="6 7" key="1">
    <citation type="submission" date="2019-03" db="EMBL/GenBank/DDBJ databases">
        <authorList>
            <person name="Gaulin E."/>
            <person name="Dumas B."/>
        </authorList>
    </citation>
    <scope>NUCLEOTIDE SEQUENCE [LARGE SCALE GENOMIC DNA]</scope>
    <source>
        <strain evidence="6">CBS 568.67</strain>
    </source>
</reference>
<evidence type="ECO:0000313" key="5">
    <source>
        <dbReference type="EMBL" id="KAF0700670.1"/>
    </source>
</evidence>
<feature type="compositionally biased region" description="Polar residues" evidence="2">
    <location>
        <begin position="448"/>
        <end position="463"/>
    </location>
</feature>
<dbReference type="PROSITE" id="PS50090">
    <property type="entry name" value="MYB_LIKE"/>
    <property type="match status" value="1"/>
</dbReference>
<feature type="region of interest" description="Disordered" evidence="2">
    <location>
        <begin position="229"/>
        <end position="252"/>
    </location>
</feature>
<dbReference type="PANTHER" id="PTHR12802">
    <property type="entry name" value="SWI/SNF COMPLEX-RELATED"/>
    <property type="match status" value="1"/>
</dbReference>
<keyword evidence="1" id="KW-0539">Nucleus</keyword>
<keyword evidence="7" id="KW-1185">Reference proteome</keyword>
<dbReference type="EMBL" id="CAADRA010005136">
    <property type="protein sequence ID" value="VFT85734.1"/>
    <property type="molecule type" value="Genomic_DNA"/>
</dbReference>
<dbReference type="InterPro" id="IPR001005">
    <property type="entry name" value="SANT/Myb"/>
</dbReference>
<dbReference type="OrthoDB" id="118550at2759"/>
<organism evidence="6 7">
    <name type="scientific">Aphanomyces stellatus</name>
    <dbReference type="NCBI Taxonomy" id="120398"/>
    <lineage>
        <taxon>Eukaryota</taxon>
        <taxon>Sar</taxon>
        <taxon>Stramenopiles</taxon>
        <taxon>Oomycota</taxon>
        <taxon>Saprolegniomycetes</taxon>
        <taxon>Saprolegniales</taxon>
        <taxon>Verrucalvaceae</taxon>
        <taxon>Aphanomyces</taxon>
    </lineage>
</organism>
<dbReference type="PANTHER" id="PTHR12802:SF155">
    <property type="entry name" value="DEUBIQUITINASE MYSM1"/>
    <property type="match status" value="1"/>
</dbReference>
<feature type="domain" description="HTH myb-type" evidence="4">
    <location>
        <begin position="179"/>
        <end position="231"/>
    </location>
</feature>
<evidence type="ECO:0000256" key="1">
    <source>
        <dbReference type="ARBA" id="ARBA00023242"/>
    </source>
</evidence>
<evidence type="ECO:0000313" key="6">
    <source>
        <dbReference type="EMBL" id="VFT85734.1"/>
    </source>
</evidence>
<dbReference type="InterPro" id="IPR009057">
    <property type="entry name" value="Homeodomain-like_sf"/>
</dbReference>
<sequence>MRGFLSHFGGSASATAAGTVDGTSDGASSSLDASSAHGMYSDSSNRDAGDYERTFDVESGYDRAFMDKQMGSQSSTAQQIKAWGYNDVATRGGRSNSFPSDQVFRGTTAKMDPDMLGFPSRGGSAAMHLPRAQSTPDALNYEVTNGIMNTTTIPEVGNNDTQKHLRAKNLPSSVLFNSGRWSNEEHNRFVQGLSQFPHGVLNRWRKISKAVGTRTVLQTRTHAQKFFRKLQKQDDGGNGKMIPSDGEDENHLPNNDDKAAAAAFRLSGGSAFGSPASFLGKKDERLVHHRMSDPASYDPRPLVPLANHPSDSRNMFSQGNLFPSITIPSPSAPHPPQHPTPTTEASRAFQNISLGGRRDALDNTYPPPQQRGPGNEQWVDWLLSNIDTLVTRPGGGGRDDGRRGGPMPRAFRSASEPVPPLQAYRVNNTGDFQSSPQGQVPSAWENEGASSYSHQGGNNNAYYGQQEPADAAPEQKYSSMLDE</sequence>
<dbReference type="Gene3D" id="1.10.10.60">
    <property type="entry name" value="Homeodomain-like"/>
    <property type="match status" value="1"/>
</dbReference>
<dbReference type="SMART" id="SM00717">
    <property type="entry name" value="SANT"/>
    <property type="match status" value="1"/>
</dbReference>
<feature type="compositionally biased region" description="Low complexity" evidence="2">
    <location>
        <begin position="15"/>
        <end position="38"/>
    </location>
</feature>
<gene>
    <name evidence="6" type="primary">Aste57867_8848</name>
    <name evidence="5" type="ORF">As57867_008813</name>
    <name evidence="6" type="ORF">ASTE57867_8848</name>
</gene>
<feature type="compositionally biased region" description="Polar residues" evidence="2">
    <location>
        <begin position="425"/>
        <end position="440"/>
    </location>
</feature>
<dbReference type="EMBL" id="VJMH01005115">
    <property type="protein sequence ID" value="KAF0700670.1"/>
    <property type="molecule type" value="Genomic_DNA"/>
</dbReference>
<feature type="region of interest" description="Disordered" evidence="2">
    <location>
        <begin position="389"/>
        <end position="483"/>
    </location>
</feature>
<dbReference type="Pfam" id="PF00249">
    <property type="entry name" value="Myb_DNA-binding"/>
    <property type="match status" value="1"/>
</dbReference>
<evidence type="ECO:0000313" key="7">
    <source>
        <dbReference type="Proteomes" id="UP000332933"/>
    </source>
</evidence>
<feature type="region of interest" description="Disordered" evidence="2">
    <location>
        <begin position="357"/>
        <end position="376"/>
    </location>
</feature>
<feature type="domain" description="Myb-like" evidence="3">
    <location>
        <begin position="177"/>
        <end position="227"/>
    </location>
</feature>
<dbReference type="SUPFAM" id="SSF46689">
    <property type="entry name" value="Homeodomain-like"/>
    <property type="match status" value="1"/>
</dbReference>
<dbReference type="AlphaFoldDB" id="A0A485KL99"/>
<evidence type="ECO:0000256" key="2">
    <source>
        <dbReference type="SAM" id="MobiDB-lite"/>
    </source>
</evidence>
<dbReference type="PROSITE" id="PS51294">
    <property type="entry name" value="HTH_MYB"/>
    <property type="match status" value="1"/>
</dbReference>
<accession>A0A485KL99</accession>
<dbReference type="Proteomes" id="UP000332933">
    <property type="component" value="Unassembled WGS sequence"/>
</dbReference>
<protein>
    <submittedName>
        <fullName evidence="6">Aste57867_8848 protein</fullName>
    </submittedName>
</protein>
<reference evidence="5" key="2">
    <citation type="submission" date="2019-06" db="EMBL/GenBank/DDBJ databases">
        <title>Genomics analysis of Aphanomyces spp. identifies a new class of oomycete effector associated with host adaptation.</title>
        <authorList>
            <person name="Gaulin E."/>
        </authorList>
    </citation>
    <scope>NUCLEOTIDE SEQUENCE</scope>
    <source>
        <strain evidence="5">CBS 578.67</strain>
    </source>
</reference>